<evidence type="ECO:0000313" key="2">
    <source>
        <dbReference type="EMBL" id="CAD5229204.1"/>
    </source>
</evidence>
<keyword evidence="3" id="KW-1185">Reference proteome</keyword>
<proteinExistence type="predicted"/>
<sequence>MSKSGHGTKWTAEELKSLDEQDDNSVNSVRELPDRDTNADRYLATLSILLSCALVNLLANGTGAIGTLGRPLMVPVSCFMFEWYRIYGSLTLTRTLRAVLNMASVLKTYQEFDPTYSKLYSADFCCQLPQLNTDLPRTADEKS</sequence>
<reference evidence="2" key="1">
    <citation type="submission" date="2020-09" db="EMBL/GenBank/DDBJ databases">
        <authorList>
            <person name="Kikuchi T."/>
        </authorList>
    </citation>
    <scope>NUCLEOTIDE SEQUENCE</scope>
    <source>
        <strain evidence="2">SH1</strain>
    </source>
</reference>
<dbReference type="Proteomes" id="UP000783686">
    <property type="component" value="Unassembled WGS sequence"/>
</dbReference>
<name>A0A811LI04_9BILA</name>
<dbReference type="EMBL" id="CAJFDH010000006">
    <property type="protein sequence ID" value="CAD5229204.1"/>
    <property type="molecule type" value="Genomic_DNA"/>
</dbReference>
<dbReference type="EMBL" id="CAJFCW020000006">
    <property type="protein sequence ID" value="CAG9126006.1"/>
    <property type="molecule type" value="Genomic_DNA"/>
</dbReference>
<comment type="caution">
    <text evidence="2">The sequence shown here is derived from an EMBL/GenBank/DDBJ whole genome shotgun (WGS) entry which is preliminary data.</text>
</comment>
<evidence type="ECO:0000313" key="3">
    <source>
        <dbReference type="Proteomes" id="UP000614601"/>
    </source>
</evidence>
<gene>
    <name evidence="2" type="ORF">BOKJ2_LOCUS13263</name>
</gene>
<evidence type="ECO:0000256" key="1">
    <source>
        <dbReference type="SAM" id="MobiDB-lite"/>
    </source>
</evidence>
<dbReference type="Proteomes" id="UP000614601">
    <property type="component" value="Unassembled WGS sequence"/>
</dbReference>
<dbReference type="AlphaFoldDB" id="A0A811LI04"/>
<dbReference type="OrthoDB" id="5876658at2759"/>
<feature type="region of interest" description="Disordered" evidence="1">
    <location>
        <begin position="1"/>
        <end position="32"/>
    </location>
</feature>
<accession>A0A811LI04</accession>
<organism evidence="2 3">
    <name type="scientific">Bursaphelenchus okinawaensis</name>
    <dbReference type="NCBI Taxonomy" id="465554"/>
    <lineage>
        <taxon>Eukaryota</taxon>
        <taxon>Metazoa</taxon>
        <taxon>Ecdysozoa</taxon>
        <taxon>Nematoda</taxon>
        <taxon>Chromadorea</taxon>
        <taxon>Rhabditida</taxon>
        <taxon>Tylenchina</taxon>
        <taxon>Tylenchomorpha</taxon>
        <taxon>Aphelenchoidea</taxon>
        <taxon>Aphelenchoididae</taxon>
        <taxon>Bursaphelenchus</taxon>
    </lineage>
</organism>
<protein>
    <submittedName>
        <fullName evidence="2">Uncharacterized protein</fullName>
    </submittedName>
</protein>